<feature type="domain" description="Polysaccharide pyruvyl transferase" evidence="1">
    <location>
        <begin position="55"/>
        <end position="190"/>
    </location>
</feature>
<evidence type="ECO:0000259" key="1">
    <source>
        <dbReference type="Pfam" id="PF04230"/>
    </source>
</evidence>
<evidence type="ECO:0000313" key="3">
    <source>
        <dbReference type="Proteomes" id="UP000310032"/>
    </source>
</evidence>
<name>A0A4S2E9X3_PARDI</name>
<dbReference type="Pfam" id="PF04230">
    <property type="entry name" value="PS_pyruv_trans"/>
    <property type="match status" value="1"/>
</dbReference>
<dbReference type="AlphaFoldDB" id="A0A4S2E9X3"/>
<evidence type="ECO:0000313" key="2">
    <source>
        <dbReference type="EMBL" id="TGY52327.1"/>
    </source>
</evidence>
<proteinExistence type="predicted"/>
<dbReference type="Proteomes" id="UP000310032">
    <property type="component" value="Unassembled WGS sequence"/>
</dbReference>
<gene>
    <name evidence="2" type="ORF">E5342_18835</name>
</gene>
<accession>A0A4S2E9X3</accession>
<dbReference type="InterPro" id="IPR007345">
    <property type="entry name" value="Polysacch_pyruvyl_Trfase"/>
</dbReference>
<reference evidence="2 3" key="1">
    <citation type="submission" date="2019-04" db="EMBL/GenBank/DDBJ databases">
        <title>Microbes associate with the intestines of laboratory mice.</title>
        <authorList>
            <person name="Navarre W."/>
            <person name="Wong E."/>
            <person name="Huang K."/>
            <person name="Tropini C."/>
            <person name="Ng K."/>
            <person name="Yu B."/>
        </authorList>
    </citation>
    <scope>NUCLEOTIDE SEQUENCE [LARGE SCALE GENOMIC DNA]</scope>
    <source>
        <strain evidence="2 3">NM39_I3</strain>
    </source>
</reference>
<protein>
    <recommendedName>
        <fullName evidence="1">Polysaccharide pyruvyl transferase domain-containing protein</fullName>
    </recommendedName>
</protein>
<dbReference type="EMBL" id="SRYM01000110">
    <property type="protein sequence ID" value="TGY52327.1"/>
    <property type="molecule type" value="Genomic_DNA"/>
</dbReference>
<organism evidence="2 3">
    <name type="scientific">Parabacteroides distasonis</name>
    <dbReference type="NCBI Taxonomy" id="823"/>
    <lineage>
        <taxon>Bacteria</taxon>
        <taxon>Pseudomonadati</taxon>
        <taxon>Bacteroidota</taxon>
        <taxon>Bacteroidia</taxon>
        <taxon>Bacteroidales</taxon>
        <taxon>Tannerellaceae</taxon>
        <taxon>Parabacteroides</taxon>
    </lineage>
</organism>
<sequence>MFICNRIEMIDYKWLKYKIMDFQEKIEELRKIIKDNIEPLITSDYVHLDNPYHGNIGDILIWEGERQFLSSMKYKCLQSSSNSWCENYLHPETVILFHGGGNFGDLYRECQDFRLRVIEQFPNNRIIMFPQSIWYEDESLIAKDAAVMARHNDLTLCARDKWSYNFLKEHFGKNKILLVPDMAFYISDEYIDVPLKSERVL</sequence>
<comment type="caution">
    <text evidence="2">The sequence shown here is derived from an EMBL/GenBank/DDBJ whole genome shotgun (WGS) entry which is preliminary data.</text>
</comment>